<evidence type="ECO:0000313" key="5">
    <source>
        <dbReference type="Proteomes" id="UP001519325"/>
    </source>
</evidence>
<protein>
    <submittedName>
        <fullName evidence="4">Uncharacterized protein</fullName>
    </submittedName>
</protein>
<dbReference type="Pfam" id="PF24088">
    <property type="entry name" value="DUF7373"/>
    <property type="match status" value="1"/>
</dbReference>
<accession>A0ABS4QIT1</accession>
<reference evidence="4 5" key="1">
    <citation type="submission" date="2021-03" db="EMBL/GenBank/DDBJ databases">
        <title>Sequencing the genomes of 1000 actinobacteria strains.</title>
        <authorList>
            <person name="Klenk H.-P."/>
        </authorList>
    </citation>
    <scope>NUCLEOTIDE SEQUENCE [LARGE SCALE GENOMIC DNA]</scope>
    <source>
        <strain evidence="4 5">DSM 45516</strain>
    </source>
</reference>
<feature type="domain" description="DUF7373" evidence="3">
    <location>
        <begin position="256"/>
        <end position="417"/>
    </location>
</feature>
<feature type="domain" description="DUF7373" evidence="2">
    <location>
        <begin position="54"/>
        <end position="251"/>
    </location>
</feature>
<feature type="signal peptide" evidence="1">
    <location>
        <begin position="1"/>
        <end position="24"/>
    </location>
</feature>
<sequence>MRRYDLSSIVAALAVLAMVASGCAVEGKPIAAQPDPATLDVGPFGVDGPLAEPRNDSEAHGRVLESIRMGEAVVDPFDVDPALTFGLGSVASVPIPTPAKAGFLAAPVRAVLERHGMLAGFSVGGTDQEISAQVAVGRAKLLTVMLLRFPDAEAARKTAGEIDAVDTAVSPENVAVRLAEHPGAYAHWRPTVPTLAATISEGPFVISVLAGHTAPDLAVLSGLASAAFTAQLTRVREFVPTPSDKFAQLPLDRDGMLARLLPEAPGLWPVPTVIAVRNDENAGWRTGFIVAGVVYGPRAAGRYGSWEKVYDEEEDDGGMLLAVNGGHVLVKHSDAAEAREAFVETVSELNEQGQRAAPPPTGLPDGRCTESLASAGKNALRYACRVLYRQYEAITYGRTLREAQQKIAAQYALLVRSE</sequence>
<dbReference type="InterPro" id="IPR055797">
    <property type="entry name" value="DUF7373"/>
</dbReference>
<keyword evidence="1" id="KW-0732">Signal</keyword>
<dbReference type="Pfam" id="PF24092">
    <property type="entry name" value="DUF7373_C"/>
    <property type="match status" value="1"/>
</dbReference>
<keyword evidence="5" id="KW-1185">Reference proteome</keyword>
<proteinExistence type="predicted"/>
<dbReference type="PROSITE" id="PS51257">
    <property type="entry name" value="PROKAR_LIPOPROTEIN"/>
    <property type="match status" value="1"/>
</dbReference>
<name>A0ABS4QIT1_9NOCA</name>
<feature type="chain" id="PRO_5046862087" evidence="1">
    <location>
        <begin position="25"/>
        <end position="418"/>
    </location>
</feature>
<dbReference type="EMBL" id="JAGGMR010000001">
    <property type="protein sequence ID" value="MBP2190959.1"/>
    <property type="molecule type" value="Genomic_DNA"/>
</dbReference>
<dbReference type="RefSeq" id="WP_209891848.1">
    <property type="nucleotide sequence ID" value="NZ_JAGGMR010000001.1"/>
</dbReference>
<dbReference type="Proteomes" id="UP001519325">
    <property type="component" value="Unassembled WGS sequence"/>
</dbReference>
<organism evidence="4 5">
    <name type="scientific">Nocardia goodfellowii</name>
    <dbReference type="NCBI Taxonomy" id="882446"/>
    <lineage>
        <taxon>Bacteria</taxon>
        <taxon>Bacillati</taxon>
        <taxon>Actinomycetota</taxon>
        <taxon>Actinomycetes</taxon>
        <taxon>Mycobacteriales</taxon>
        <taxon>Nocardiaceae</taxon>
        <taxon>Nocardia</taxon>
    </lineage>
</organism>
<comment type="caution">
    <text evidence="4">The sequence shown here is derived from an EMBL/GenBank/DDBJ whole genome shotgun (WGS) entry which is preliminary data.</text>
</comment>
<dbReference type="InterPro" id="IPR056463">
    <property type="entry name" value="DUF7373_C"/>
</dbReference>
<evidence type="ECO:0000256" key="1">
    <source>
        <dbReference type="SAM" id="SignalP"/>
    </source>
</evidence>
<evidence type="ECO:0000313" key="4">
    <source>
        <dbReference type="EMBL" id="MBP2190959.1"/>
    </source>
</evidence>
<gene>
    <name evidence="4" type="ORF">BJ987_003860</name>
</gene>
<evidence type="ECO:0000259" key="3">
    <source>
        <dbReference type="Pfam" id="PF24092"/>
    </source>
</evidence>
<evidence type="ECO:0000259" key="2">
    <source>
        <dbReference type="Pfam" id="PF24088"/>
    </source>
</evidence>